<comment type="caution">
    <text evidence="7">The sequence shown here is derived from an EMBL/GenBank/DDBJ whole genome shotgun (WGS) entry which is preliminary data.</text>
</comment>
<dbReference type="OrthoDB" id="88691at2759"/>
<accession>V9ECW2</accession>
<keyword evidence="5" id="KW-0732">Signal</keyword>
<dbReference type="InterPro" id="IPR036058">
    <property type="entry name" value="Kazal_dom_sf"/>
</dbReference>
<keyword evidence="3" id="KW-0646">Protease inhibitor</keyword>
<sequence length="183" mass="20276">MNKAVISAMVALALTGVWARAEADEAMLHMTVTKERNAEECDDNCERDWTPVCGTDGVTYGNDCLLEFAHCENSTIAKNHDGKCRTLPARNKGLKTMNVKTLAMFALAALLQLSGASAMLEEKQIDPEDLCPTRCTREYIPICGSDGVTYANKCLFKVGRCLDPSLKKKHKGECKHLRKRKHD</sequence>
<dbReference type="eggNOG" id="KOG3649">
    <property type="taxonomic scope" value="Eukaryota"/>
</dbReference>
<dbReference type="HOGENOM" id="CLU_1477872_0_0_1"/>
<dbReference type="EMBL" id="ANIZ01002997">
    <property type="protein sequence ID" value="ETI36766.1"/>
    <property type="molecule type" value="Genomic_DNA"/>
</dbReference>
<comment type="subcellular location">
    <subcellularLocation>
        <location evidence="1">Secreted</location>
    </subcellularLocation>
</comment>
<evidence type="ECO:0000313" key="8">
    <source>
        <dbReference type="Proteomes" id="UP000018721"/>
    </source>
</evidence>
<organism evidence="7 8">
    <name type="scientific">Phytophthora nicotianae P1569</name>
    <dbReference type="NCBI Taxonomy" id="1317065"/>
    <lineage>
        <taxon>Eukaryota</taxon>
        <taxon>Sar</taxon>
        <taxon>Stramenopiles</taxon>
        <taxon>Oomycota</taxon>
        <taxon>Peronosporomycetes</taxon>
        <taxon>Peronosporales</taxon>
        <taxon>Peronosporaceae</taxon>
        <taxon>Phytophthora</taxon>
    </lineage>
</organism>
<dbReference type="SMART" id="SM00280">
    <property type="entry name" value="KAZAL"/>
    <property type="match status" value="2"/>
</dbReference>
<dbReference type="Pfam" id="PF00050">
    <property type="entry name" value="Kazal_1"/>
    <property type="match status" value="2"/>
</dbReference>
<dbReference type="Gene3D" id="3.30.60.30">
    <property type="match status" value="2"/>
</dbReference>
<evidence type="ECO:0000256" key="5">
    <source>
        <dbReference type="SAM" id="SignalP"/>
    </source>
</evidence>
<feature type="chain" id="PRO_5004774171" description="Kazal-like domain-containing protein" evidence="5">
    <location>
        <begin position="24"/>
        <end position="183"/>
    </location>
</feature>
<dbReference type="GO" id="GO:0005576">
    <property type="term" value="C:extracellular region"/>
    <property type="evidence" value="ECO:0007669"/>
    <property type="project" value="UniProtKB-SubCell"/>
</dbReference>
<evidence type="ECO:0000313" key="7">
    <source>
        <dbReference type="EMBL" id="ETI36766.1"/>
    </source>
</evidence>
<protein>
    <recommendedName>
        <fullName evidence="6">Kazal-like domain-containing protein</fullName>
    </recommendedName>
</protein>
<gene>
    <name evidence="7" type="ORF">F443_17195</name>
</gene>
<evidence type="ECO:0000256" key="2">
    <source>
        <dbReference type="ARBA" id="ARBA00022525"/>
    </source>
</evidence>
<feature type="signal peptide" evidence="5">
    <location>
        <begin position="1"/>
        <end position="23"/>
    </location>
</feature>
<dbReference type="SUPFAM" id="SSF100895">
    <property type="entry name" value="Kazal-type serine protease inhibitors"/>
    <property type="match status" value="2"/>
</dbReference>
<feature type="domain" description="Kazal-like" evidence="6">
    <location>
        <begin position="35"/>
        <end position="86"/>
    </location>
</feature>
<name>V9ECW2_PHYNI</name>
<feature type="domain" description="Kazal-like" evidence="6">
    <location>
        <begin position="125"/>
        <end position="176"/>
    </location>
</feature>
<dbReference type="Proteomes" id="UP000018721">
    <property type="component" value="Unassembled WGS sequence"/>
</dbReference>
<keyword evidence="8" id="KW-1185">Reference proteome</keyword>
<evidence type="ECO:0000259" key="6">
    <source>
        <dbReference type="PROSITE" id="PS51465"/>
    </source>
</evidence>
<dbReference type="PANTHER" id="PTHR21312">
    <property type="entry name" value="SERINE PROTEASE INHIBITOR"/>
    <property type="match status" value="1"/>
</dbReference>
<dbReference type="InterPro" id="IPR002350">
    <property type="entry name" value="Kazal_dom"/>
</dbReference>
<keyword evidence="4" id="KW-1015">Disulfide bond</keyword>
<evidence type="ECO:0000256" key="1">
    <source>
        <dbReference type="ARBA" id="ARBA00004613"/>
    </source>
</evidence>
<dbReference type="AlphaFoldDB" id="V9ECW2"/>
<evidence type="ECO:0000256" key="4">
    <source>
        <dbReference type="ARBA" id="ARBA00023157"/>
    </source>
</evidence>
<evidence type="ECO:0000256" key="3">
    <source>
        <dbReference type="ARBA" id="ARBA00022690"/>
    </source>
</evidence>
<dbReference type="PROSITE" id="PS51465">
    <property type="entry name" value="KAZAL_2"/>
    <property type="match status" value="2"/>
</dbReference>
<proteinExistence type="predicted"/>
<reference evidence="7 8" key="1">
    <citation type="submission" date="2013-11" db="EMBL/GenBank/DDBJ databases">
        <title>The Genome Sequence of Phytophthora parasitica P1569.</title>
        <authorList>
            <consortium name="The Broad Institute Genomics Platform"/>
            <person name="Russ C."/>
            <person name="Tyler B."/>
            <person name="Panabieres F."/>
            <person name="Shan W."/>
            <person name="Tripathy S."/>
            <person name="Grunwald N."/>
            <person name="Machado M."/>
            <person name="Johnson C.S."/>
            <person name="Arredondo F."/>
            <person name="Hong C."/>
            <person name="Coffey M."/>
            <person name="Young S.K."/>
            <person name="Zeng Q."/>
            <person name="Gargeya S."/>
            <person name="Fitzgerald M."/>
            <person name="Abouelleil A."/>
            <person name="Alvarado L."/>
            <person name="Chapman S.B."/>
            <person name="Gainer-Dewar J."/>
            <person name="Goldberg J."/>
            <person name="Griggs A."/>
            <person name="Gujja S."/>
            <person name="Hansen M."/>
            <person name="Howarth C."/>
            <person name="Imamovic A."/>
            <person name="Ireland A."/>
            <person name="Larimer J."/>
            <person name="McCowan C."/>
            <person name="Murphy C."/>
            <person name="Pearson M."/>
            <person name="Poon T.W."/>
            <person name="Priest M."/>
            <person name="Roberts A."/>
            <person name="Saif S."/>
            <person name="Shea T."/>
            <person name="Sykes S."/>
            <person name="Wortman J."/>
            <person name="Nusbaum C."/>
            <person name="Birren B."/>
        </authorList>
    </citation>
    <scope>NUCLEOTIDE SEQUENCE [LARGE SCALE GENOMIC DNA]</scope>
    <source>
        <strain evidence="7 8">P1569</strain>
    </source>
</reference>
<dbReference type="GO" id="GO:0030414">
    <property type="term" value="F:peptidase inhibitor activity"/>
    <property type="evidence" value="ECO:0007669"/>
    <property type="project" value="UniProtKB-KW"/>
</dbReference>
<dbReference type="PANTHER" id="PTHR21312:SF28">
    <property type="entry name" value="OVOINHIBITOR-RELATED"/>
    <property type="match status" value="1"/>
</dbReference>
<dbReference type="CDD" id="cd00104">
    <property type="entry name" value="KAZAL_FS"/>
    <property type="match status" value="2"/>
</dbReference>
<keyword evidence="2" id="KW-0964">Secreted</keyword>